<keyword evidence="2" id="KW-1185">Reference proteome</keyword>
<proteinExistence type="predicted"/>
<geneLocation type="plasmid" evidence="1 2">
    <name>unnamed1</name>
</geneLocation>
<dbReference type="RefSeq" id="WP_341744687.1">
    <property type="nucleotide sequence ID" value="NZ_CP151407.1"/>
</dbReference>
<evidence type="ECO:0008006" key="3">
    <source>
        <dbReference type="Google" id="ProtNLM"/>
    </source>
</evidence>
<name>A0ABZ2XL56_9RHOO</name>
<protein>
    <recommendedName>
        <fullName evidence="3">Polyhydroxyalkanoic acid system protein</fullName>
    </recommendedName>
</protein>
<dbReference type="EMBL" id="CP151407">
    <property type="protein sequence ID" value="WZJ23348.1"/>
    <property type="molecule type" value="Genomic_DNA"/>
</dbReference>
<sequence length="89" mass="9673">MLHTTEDLKDLQAKALAGDTRAAAQFRVEKWNSSTAVGTEVFYEKSQVEGKCRLKTVSNAYVLGDDQPVVDLVGVGMVLLDKIEPAFAS</sequence>
<keyword evidence="1" id="KW-0614">Plasmid</keyword>
<reference evidence="1 2" key="1">
    <citation type="submission" date="2024-04" db="EMBL/GenBank/DDBJ databases">
        <title>Dissimilatory iodate-reducing microorganisms contribute to the enrichment of iodine in groundwater.</title>
        <authorList>
            <person name="Jiang Z."/>
        </authorList>
    </citation>
    <scope>NUCLEOTIDE SEQUENCE [LARGE SCALE GENOMIC DNA]</scope>
    <source>
        <strain evidence="1 2">NCP973</strain>
        <plasmid evidence="1 2">unnamed1</plasmid>
    </source>
</reference>
<organism evidence="1 2">
    <name type="scientific">Azonexus hydrophilus</name>
    <dbReference type="NCBI Taxonomy" id="418702"/>
    <lineage>
        <taxon>Bacteria</taxon>
        <taxon>Pseudomonadati</taxon>
        <taxon>Pseudomonadota</taxon>
        <taxon>Betaproteobacteria</taxon>
        <taxon>Rhodocyclales</taxon>
        <taxon>Azonexaceae</taxon>
        <taxon>Azonexus</taxon>
    </lineage>
</organism>
<dbReference type="Proteomes" id="UP001479520">
    <property type="component" value="Plasmid unnamed1"/>
</dbReference>
<gene>
    <name evidence="1" type="ORF">AADV58_18235</name>
</gene>
<evidence type="ECO:0000313" key="1">
    <source>
        <dbReference type="EMBL" id="WZJ23348.1"/>
    </source>
</evidence>
<evidence type="ECO:0000313" key="2">
    <source>
        <dbReference type="Proteomes" id="UP001479520"/>
    </source>
</evidence>
<accession>A0ABZ2XL56</accession>